<gene>
    <name evidence="3" type="ORF">SAMN06295970_10965</name>
</gene>
<proteinExistence type="predicted"/>
<comment type="caution">
    <text evidence="1">Lacks conserved residue(s) required for the propagation of feature annotation.</text>
</comment>
<dbReference type="InterPro" id="IPR001789">
    <property type="entry name" value="Sig_transdc_resp-reg_receiver"/>
</dbReference>
<dbReference type="Proteomes" id="UP001158049">
    <property type="component" value="Unassembled WGS sequence"/>
</dbReference>
<feature type="domain" description="Response regulatory" evidence="2">
    <location>
        <begin position="14"/>
        <end position="138"/>
    </location>
</feature>
<dbReference type="InterPro" id="IPR011006">
    <property type="entry name" value="CheY-like_superfamily"/>
</dbReference>
<organism evidence="3 4">
    <name type="scientific">Noviherbaspirillum suwonense</name>
    <dbReference type="NCBI Taxonomy" id="1224511"/>
    <lineage>
        <taxon>Bacteria</taxon>
        <taxon>Pseudomonadati</taxon>
        <taxon>Pseudomonadota</taxon>
        <taxon>Betaproteobacteria</taxon>
        <taxon>Burkholderiales</taxon>
        <taxon>Oxalobacteraceae</taxon>
        <taxon>Noviherbaspirillum</taxon>
    </lineage>
</organism>
<dbReference type="PROSITE" id="PS50110">
    <property type="entry name" value="RESPONSE_REGULATORY"/>
    <property type="match status" value="1"/>
</dbReference>
<evidence type="ECO:0000256" key="1">
    <source>
        <dbReference type="PROSITE-ProRule" id="PRU00169"/>
    </source>
</evidence>
<keyword evidence="4" id="KW-1185">Reference proteome</keyword>
<dbReference type="RefSeq" id="WP_283442741.1">
    <property type="nucleotide sequence ID" value="NZ_FXUL01000009.1"/>
</dbReference>
<dbReference type="SMART" id="SM00448">
    <property type="entry name" value="REC"/>
    <property type="match status" value="1"/>
</dbReference>
<evidence type="ECO:0000259" key="2">
    <source>
        <dbReference type="PROSITE" id="PS50110"/>
    </source>
</evidence>
<accession>A0ABY1Q981</accession>
<dbReference type="Gene3D" id="3.40.50.2300">
    <property type="match status" value="1"/>
</dbReference>
<evidence type="ECO:0000313" key="3">
    <source>
        <dbReference type="EMBL" id="SMP63364.1"/>
    </source>
</evidence>
<name>A0ABY1Q981_9BURK</name>
<comment type="caution">
    <text evidence="3">The sequence shown here is derived from an EMBL/GenBank/DDBJ whole genome shotgun (WGS) entry which is preliminary data.</text>
</comment>
<dbReference type="SUPFAM" id="SSF52172">
    <property type="entry name" value="CheY-like"/>
    <property type="match status" value="1"/>
</dbReference>
<protein>
    <recommendedName>
        <fullName evidence="2">Response regulatory domain-containing protein</fullName>
    </recommendedName>
</protein>
<dbReference type="EMBL" id="FXUL01000009">
    <property type="protein sequence ID" value="SMP63364.1"/>
    <property type="molecule type" value="Genomic_DNA"/>
</dbReference>
<evidence type="ECO:0000313" key="4">
    <source>
        <dbReference type="Proteomes" id="UP001158049"/>
    </source>
</evidence>
<sequence length="140" mass="15023">MHRTNAHPGRGAQRFLLVEQSLVMRQTIALTAGSLRIGEVHQSGSVALALPMLESTPFDGIVIAVDQDGDEKARAFDYGVLEQIRAGRTASKANLPVIVLTSACDATFVTAMRALRVERILVKPFRARTLLEALAGLTAG</sequence>
<reference evidence="3 4" key="1">
    <citation type="submission" date="2017-05" db="EMBL/GenBank/DDBJ databases">
        <authorList>
            <person name="Varghese N."/>
            <person name="Submissions S."/>
        </authorList>
    </citation>
    <scope>NUCLEOTIDE SEQUENCE [LARGE SCALE GENOMIC DNA]</scope>
    <source>
        <strain evidence="3 4">DSM 26001</strain>
    </source>
</reference>